<dbReference type="Proteomes" id="UP000245379">
    <property type="component" value="Unassembled WGS sequence"/>
</dbReference>
<dbReference type="Gene3D" id="3.90.470.20">
    <property type="entry name" value="4'-phosphopantetheinyl transferase domain"/>
    <property type="match status" value="1"/>
</dbReference>
<keyword evidence="1" id="KW-0808">Transferase</keyword>
<accession>A0A317ELB9</accession>
<evidence type="ECO:0000313" key="3">
    <source>
        <dbReference type="EMBL" id="PWS26957.1"/>
    </source>
</evidence>
<dbReference type="RefSeq" id="WP_109926302.1">
    <property type="nucleotide sequence ID" value="NZ_QGNZ01000003.1"/>
</dbReference>
<dbReference type="OrthoDB" id="663853at2"/>
<dbReference type="EMBL" id="QGNZ01000003">
    <property type="protein sequence ID" value="PWS26957.1"/>
    <property type="molecule type" value="Genomic_DNA"/>
</dbReference>
<dbReference type="SUPFAM" id="SSF56214">
    <property type="entry name" value="4'-phosphopantetheinyl transferase"/>
    <property type="match status" value="1"/>
</dbReference>
<organism evidence="3 4">
    <name type="scientific">Pedobacter yonginense</name>
    <dbReference type="NCBI Taxonomy" id="651869"/>
    <lineage>
        <taxon>Bacteria</taxon>
        <taxon>Pseudomonadati</taxon>
        <taxon>Bacteroidota</taxon>
        <taxon>Sphingobacteriia</taxon>
        <taxon>Sphingobacteriales</taxon>
        <taxon>Sphingobacteriaceae</taxon>
        <taxon>Pedobacter</taxon>
    </lineage>
</organism>
<name>A0A317ELB9_9SPHI</name>
<dbReference type="AlphaFoldDB" id="A0A317ELB9"/>
<proteinExistence type="predicted"/>
<dbReference type="InterPro" id="IPR037143">
    <property type="entry name" value="4-PPantetheinyl_Trfase_dom_sf"/>
</dbReference>
<sequence length="181" mass="20999">MLGNDVVDLLLAKTQSNWRRKNYLAKVFTDAEQQEIWEAENPDLMVWLLWSMKEAAYKILNRSIEQRFYNPKAFACQISKLTNYSSKGLVCYDGKTFYSNSKIHNDCVHTIALSTQHPVKTIKSYFGLNQANYVELFNQNHQSFRLQKNNQGIPEMLNLCSKTKSVASISHHGKYLFITHL</sequence>
<evidence type="ECO:0000259" key="2">
    <source>
        <dbReference type="Pfam" id="PF01648"/>
    </source>
</evidence>
<protein>
    <recommendedName>
        <fullName evidence="2">4'-phosphopantetheinyl transferase domain-containing protein</fullName>
    </recommendedName>
</protein>
<dbReference type="GO" id="GO:0008897">
    <property type="term" value="F:holo-[acyl-carrier-protein] synthase activity"/>
    <property type="evidence" value="ECO:0007669"/>
    <property type="project" value="InterPro"/>
</dbReference>
<reference evidence="3 4" key="1">
    <citation type="submission" date="2018-05" db="EMBL/GenBank/DDBJ databases">
        <title>Pedobacter paludis sp. nov., isolated from wetland soil.</title>
        <authorList>
            <person name="Zhang Y."/>
            <person name="Wang G."/>
        </authorList>
    </citation>
    <scope>NUCLEOTIDE SEQUENCE [LARGE SCALE GENOMIC DNA]</scope>
    <source>
        <strain evidence="3 4">KCTC22721</strain>
    </source>
</reference>
<dbReference type="Pfam" id="PF01648">
    <property type="entry name" value="ACPS"/>
    <property type="match status" value="1"/>
</dbReference>
<feature type="domain" description="4'-phosphopantetheinyl transferase" evidence="2">
    <location>
        <begin position="2"/>
        <end position="87"/>
    </location>
</feature>
<evidence type="ECO:0000313" key="4">
    <source>
        <dbReference type="Proteomes" id="UP000245379"/>
    </source>
</evidence>
<dbReference type="GO" id="GO:0000287">
    <property type="term" value="F:magnesium ion binding"/>
    <property type="evidence" value="ECO:0007669"/>
    <property type="project" value="InterPro"/>
</dbReference>
<comment type="caution">
    <text evidence="3">The sequence shown here is derived from an EMBL/GenBank/DDBJ whole genome shotgun (WGS) entry which is preliminary data.</text>
</comment>
<gene>
    <name evidence="3" type="ORF">DHW03_13120</name>
</gene>
<evidence type="ECO:0000256" key="1">
    <source>
        <dbReference type="ARBA" id="ARBA00022679"/>
    </source>
</evidence>
<keyword evidence="4" id="KW-1185">Reference proteome</keyword>
<dbReference type="InterPro" id="IPR008278">
    <property type="entry name" value="4-PPantetheinyl_Trfase_dom"/>
</dbReference>